<proteinExistence type="predicted"/>
<name>A0AA37T9X2_9GAMM</name>
<dbReference type="AlphaFoldDB" id="A0AA37T9X2"/>
<dbReference type="Proteomes" id="UP001156870">
    <property type="component" value="Unassembled WGS sequence"/>
</dbReference>
<comment type="caution">
    <text evidence="1">The sequence shown here is derived from an EMBL/GenBank/DDBJ whole genome shotgun (WGS) entry which is preliminary data.</text>
</comment>
<evidence type="ECO:0000313" key="2">
    <source>
        <dbReference type="Proteomes" id="UP001156870"/>
    </source>
</evidence>
<dbReference type="RefSeq" id="WP_232593382.1">
    <property type="nucleotide sequence ID" value="NZ_BSPD01000029.1"/>
</dbReference>
<sequence>MIFSVRYPHVNDLVLHYANKLSDDMVISILQKGLNLEREAEHLSYFIWRMLDEMAKDREEGDVVLSGTDNTAMGADIAYEMDTLMEESGFGSIWEKISDEA</sequence>
<evidence type="ECO:0000313" key="1">
    <source>
        <dbReference type="EMBL" id="GLS25347.1"/>
    </source>
</evidence>
<accession>A0AA37T9X2</accession>
<protein>
    <submittedName>
        <fullName evidence="1">Uncharacterized protein</fullName>
    </submittedName>
</protein>
<reference evidence="1 2" key="1">
    <citation type="journal article" date="2014" name="Int. J. Syst. Evol. Microbiol.">
        <title>Complete genome sequence of Corynebacterium casei LMG S-19264T (=DSM 44701T), isolated from a smear-ripened cheese.</title>
        <authorList>
            <consortium name="US DOE Joint Genome Institute (JGI-PGF)"/>
            <person name="Walter F."/>
            <person name="Albersmeier A."/>
            <person name="Kalinowski J."/>
            <person name="Ruckert C."/>
        </authorList>
    </citation>
    <scope>NUCLEOTIDE SEQUENCE [LARGE SCALE GENOMIC DNA]</scope>
    <source>
        <strain evidence="1 2">NBRC 110095</strain>
    </source>
</reference>
<dbReference type="EMBL" id="BSPD01000029">
    <property type="protein sequence ID" value="GLS25347.1"/>
    <property type="molecule type" value="Genomic_DNA"/>
</dbReference>
<gene>
    <name evidence="1" type="ORF">GCM10007877_10610</name>
</gene>
<keyword evidence="2" id="KW-1185">Reference proteome</keyword>
<organism evidence="1 2">
    <name type="scientific">Marinibactrum halimedae</name>
    <dbReference type="NCBI Taxonomy" id="1444977"/>
    <lineage>
        <taxon>Bacteria</taxon>
        <taxon>Pseudomonadati</taxon>
        <taxon>Pseudomonadota</taxon>
        <taxon>Gammaproteobacteria</taxon>
        <taxon>Cellvibrionales</taxon>
        <taxon>Cellvibrionaceae</taxon>
        <taxon>Marinibactrum</taxon>
    </lineage>
</organism>